<evidence type="ECO:0000313" key="13">
    <source>
        <dbReference type="EMBL" id="PJF31888.1"/>
    </source>
</evidence>
<dbReference type="InterPro" id="IPR026031">
    <property type="entry name" value="Cyt_c_CcmB_bac"/>
</dbReference>
<evidence type="ECO:0000256" key="12">
    <source>
        <dbReference type="SAM" id="Phobius"/>
    </source>
</evidence>
<dbReference type="GO" id="GO:1903607">
    <property type="term" value="P:cytochrome c biosynthetic process"/>
    <property type="evidence" value="ECO:0007669"/>
    <property type="project" value="TreeGrafter"/>
</dbReference>
<feature type="transmembrane region" description="Helical" evidence="12">
    <location>
        <begin position="56"/>
        <end position="76"/>
    </location>
</feature>
<dbReference type="PANTHER" id="PTHR30070">
    <property type="entry name" value="HEME EXPORTER PROTEIN B"/>
    <property type="match status" value="1"/>
</dbReference>
<keyword evidence="10 12" id="KW-1133">Transmembrane helix</keyword>
<dbReference type="EMBL" id="PGTK01000002">
    <property type="protein sequence ID" value="PJF31888.1"/>
    <property type="molecule type" value="Genomic_DNA"/>
</dbReference>
<evidence type="ECO:0000256" key="2">
    <source>
        <dbReference type="ARBA" id="ARBA00004429"/>
    </source>
</evidence>
<evidence type="ECO:0000256" key="3">
    <source>
        <dbReference type="ARBA" id="ARBA00010544"/>
    </source>
</evidence>
<keyword evidence="5" id="KW-0813">Transport</keyword>
<protein>
    <recommendedName>
        <fullName evidence="4">Heme exporter protein B</fullName>
    </recommendedName>
</protein>
<keyword evidence="8 12" id="KW-0812">Transmembrane</keyword>
<dbReference type="Proteomes" id="UP000228921">
    <property type="component" value="Unassembled WGS sequence"/>
</dbReference>
<keyword evidence="9" id="KW-0201">Cytochrome c-type biogenesis</keyword>
<dbReference type="PRINTS" id="PR01414">
    <property type="entry name" value="CCMBBIOGNSIS"/>
</dbReference>
<keyword evidence="6" id="KW-1003">Cell membrane</keyword>
<dbReference type="GO" id="GO:0017004">
    <property type="term" value="P:cytochrome complex assembly"/>
    <property type="evidence" value="ECO:0007669"/>
    <property type="project" value="UniProtKB-KW"/>
</dbReference>
<evidence type="ECO:0000256" key="1">
    <source>
        <dbReference type="ARBA" id="ARBA00002442"/>
    </source>
</evidence>
<reference evidence="13 14" key="1">
    <citation type="submission" date="2017-11" db="EMBL/GenBank/DDBJ databases">
        <title>Evolution of Phototrophy in the Chloroflexi Phylum Driven by Horizontal Gene Transfer.</title>
        <authorList>
            <person name="Ward L.M."/>
            <person name="Hemp J."/>
            <person name="Shih P.M."/>
            <person name="Mcglynn S.E."/>
            <person name="Fischer W."/>
        </authorList>
    </citation>
    <scope>NUCLEOTIDE SEQUENCE [LARGE SCALE GENOMIC DNA]</scope>
    <source>
        <strain evidence="13">CP2_2F</strain>
    </source>
</reference>
<accession>A0A2M8P2W1</accession>
<organism evidence="13 14">
    <name type="scientific">Candidatus Thermofonsia Clade 1 bacterium</name>
    <dbReference type="NCBI Taxonomy" id="2364210"/>
    <lineage>
        <taxon>Bacteria</taxon>
        <taxon>Bacillati</taxon>
        <taxon>Chloroflexota</taxon>
        <taxon>Candidatus Thermofontia</taxon>
        <taxon>Candidatus Thermofonsia Clade 1</taxon>
    </lineage>
</organism>
<feature type="transmembrane region" description="Helical" evidence="12">
    <location>
        <begin position="165"/>
        <end position="185"/>
    </location>
</feature>
<proteinExistence type="inferred from homology"/>
<feature type="transmembrane region" description="Helical" evidence="12">
    <location>
        <begin position="97"/>
        <end position="124"/>
    </location>
</feature>
<feature type="transmembrane region" description="Helical" evidence="12">
    <location>
        <begin position="130"/>
        <end position="153"/>
    </location>
</feature>
<keyword evidence="11 12" id="KW-0472">Membrane</keyword>
<evidence type="ECO:0000256" key="11">
    <source>
        <dbReference type="ARBA" id="ARBA00023136"/>
    </source>
</evidence>
<dbReference type="Pfam" id="PF03379">
    <property type="entry name" value="CcmB"/>
    <property type="match status" value="1"/>
</dbReference>
<evidence type="ECO:0000256" key="6">
    <source>
        <dbReference type="ARBA" id="ARBA00022475"/>
    </source>
</evidence>
<dbReference type="GO" id="GO:0005886">
    <property type="term" value="C:plasma membrane"/>
    <property type="evidence" value="ECO:0007669"/>
    <property type="project" value="UniProtKB-SubCell"/>
</dbReference>
<comment type="similarity">
    <text evidence="3">Belongs to the CcmB/CycW/HelB family.</text>
</comment>
<evidence type="ECO:0000256" key="7">
    <source>
        <dbReference type="ARBA" id="ARBA00022519"/>
    </source>
</evidence>
<evidence type="ECO:0000256" key="8">
    <source>
        <dbReference type="ARBA" id="ARBA00022692"/>
    </source>
</evidence>
<dbReference type="PIRSF" id="PIRSF002764">
    <property type="entry name" value="CcmB"/>
    <property type="match status" value="1"/>
</dbReference>
<sequence length="225" mass="24597">MQTPFFRAVYGIVIKDLQAELRSRELLSLMVIFALLSLLIFSFALELDRIAREESISGVLWVTVAFASIIGLNRSLTLEREHGNLDAMLIAPIHRAAIFVGKLLGNFLFALIVGALLVPIAAILYNMPLLSAWLIAVLVLGTFGLSSVGTLLATMTAQTRTRESLLPVVMLPLALPVVLTAVRATTGMLSGQPSEDWLAWLQLLAFVDAVYFAACFIMFEFVVEA</sequence>
<feature type="transmembrane region" description="Helical" evidence="12">
    <location>
        <begin position="26"/>
        <end position="44"/>
    </location>
</feature>
<evidence type="ECO:0000256" key="4">
    <source>
        <dbReference type="ARBA" id="ARBA00016452"/>
    </source>
</evidence>
<comment type="function">
    <text evidence="1">Required for the export of heme to the periplasm for the biogenesis of c-type cytochromes.</text>
</comment>
<dbReference type="PANTHER" id="PTHR30070:SF1">
    <property type="entry name" value="CYTOCHROME C BIOGENESIS B-RELATED"/>
    <property type="match status" value="1"/>
</dbReference>
<gene>
    <name evidence="13" type="ORF">CUN51_02805</name>
</gene>
<comment type="subcellular location">
    <subcellularLocation>
        <location evidence="2">Cell inner membrane</location>
        <topology evidence="2">Multi-pass membrane protein</topology>
    </subcellularLocation>
</comment>
<evidence type="ECO:0000256" key="10">
    <source>
        <dbReference type="ARBA" id="ARBA00022989"/>
    </source>
</evidence>
<dbReference type="InterPro" id="IPR003544">
    <property type="entry name" value="Cyt_c_biogenesis_CcmB"/>
</dbReference>
<evidence type="ECO:0000313" key="14">
    <source>
        <dbReference type="Proteomes" id="UP000228921"/>
    </source>
</evidence>
<evidence type="ECO:0000256" key="5">
    <source>
        <dbReference type="ARBA" id="ARBA00022448"/>
    </source>
</evidence>
<dbReference type="GO" id="GO:0015232">
    <property type="term" value="F:heme transmembrane transporter activity"/>
    <property type="evidence" value="ECO:0007669"/>
    <property type="project" value="InterPro"/>
</dbReference>
<name>A0A2M8P2W1_9CHLR</name>
<feature type="transmembrane region" description="Helical" evidence="12">
    <location>
        <begin position="197"/>
        <end position="223"/>
    </location>
</feature>
<comment type="caution">
    <text evidence="13">The sequence shown here is derived from an EMBL/GenBank/DDBJ whole genome shotgun (WGS) entry which is preliminary data.</text>
</comment>
<keyword evidence="7" id="KW-0997">Cell inner membrane</keyword>
<evidence type="ECO:0000256" key="9">
    <source>
        <dbReference type="ARBA" id="ARBA00022748"/>
    </source>
</evidence>
<dbReference type="AlphaFoldDB" id="A0A2M8P2W1"/>